<dbReference type="GO" id="GO:0010008">
    <property type="term" value="C:endosome membrane"/>
    <property type="evidence" value="ECO:0007669"/>
    <property type="project" value="UniProtKB-SubCell"/>
</dbReference>
<evidence type="ECO:0000313" key="18">
    <source>
        <dbReference type="RefSeq" id="XP_018010428.1"/>
    </source>
</evidence>
<feature type="region of interest" description="Disordered" evidence="13">
    <location>
        <begin position="1"/>
        <end position="23"/>
    </location>
</feature>
<dbReference type="OrthoDB" id="263481at2759"/>
<dbReference type="InterPro" id="IPR013122">
    <property type="entry name" value="PKD1_2_channel"/>
</dbReference>
<dbReference type="Pfam" id="PF21381">
    <property type="entry name" value="MCLN_ECD"/>
    <property type="match status" value="1"/>
</dbReference>
<proteinExistence type="predicted"/>
<dbReference type="GO" id="GO:0072345">
    <property type="term" value="F:NAADP-sensitive calcium-release channel activity"/>
    <property type="evidence" value="ECO:0007669"/>
    <property type="project" value="TreeGrafter"/>
</dbReference>
<evidence type="ECO:0000256" key="5">
    <source>
        <dbReference type="ARBA" id="ARBA00022692"/>
    </source>
</evidence>
<feature type="domain" description="Mucolipin extracytosolic" evidence="16">
    <location>
        <begin position="267"/>
        <end position="449"/>
    </location>
</feature>
<dbReference type="GeneID" id="108667847"/>
<evidence type="ECO:0000256" key="4">
    <source>
        <dbReference type="ARBA" id="ARBA00022475"/>
    </source>
</evidence>
<evidence type="ECO:0000256" key="1">
    <source>
        <dbReference type="ARBA" id="ARBA00004337"/>
    </source>
</evidence>
<dbReference type="Pfam" id="PF08016">
    <property type="entry name" value="PKD_channel"/>
    <property type="match status" value="1"/>
</dbReference>
<dbReference type="GO" id="GO:0005765">
    <property type="term" value="C:lysosomal membrane"/>
    <property type="evidence" value="ECO:0007669"/>
    <property type="project" value="TreeGrafter"/>
</dbReference>
<keyword evidence="5 14" id="KW-0812">Transmembrane</keyword>
<evidence type="ECO:0000256" key="10">
    <source>
        <dbReference type="ARBA" id="ARBA00023157"/>
    </source>
</evidence>
<dbReference type="PANTHER" id="PTHR12127">
    <property type="entry name" value="MUCOLIPIN"/>
    <property type="match status" value="1"/>
</dbReference>
<evidence type="ECO:0000313" key="17">
    <source>
        <dbReference type="Proteomes" id="UP000694843"/>
    </source>
</evidence>
<dbReference type="Gene3D" id="1.10.287.70">
    <property type="match status" value="1"/>
</dbReference>
<feature type="transmembrane region" description="Helical" evidence="14">
    <location>
        <begin position="684"/>
        <end position="705"/>
    </location>
</feature>
<dbReference type="AlphaFoldDB" id="A0A8B7NA20"/>
<dbReference type="InterPro" id="IPR049134">
    <property type="entry name" value="MCLN_ECD"/>
</dbReference>
<keyword evidence="10" id="KW-1015">Disulfide bond</keyword>
<keyword evidence="8" id="KW-0406">Ion transport</keyword>
<comment type="catalytic activity">
    <reaction evidence="12">
        <text>Ca(2+)(in) = Ca(2+)(out)</text>
        <dbReference type="Rhea" id="RHEA:29671"/>
        <dbReference type="ChEBI" id="CHEBI:29108"/>
    </reaction>
</comment>
<evidence type="ECO:0000256" key="9">
    <source>
        <dbReference type="ARBA" id="ARBA00023136"/>
    </source>
</evidence>
<evidence type="ECO:0000256" key="13">
    <source>
        <dbReference type="SAM" id="MobiDB-lite"/>
    </source>
</evidence>
<evidence type="ECO:0000256" key="6">
    <source>
        <dbReference type="ARBA" id="ARBA00022753"/>
    </source>
</evidence>
<dbReference type="FunFam" id="1.10.287.70:FF:000033">
    <property type="entry name" value="Mucolipin 1"/>
    <property type="match status" value="1"/>
</dbReference>
<sequence length="781" mass="88895">MNVSHLIRRRGNDESSEEECESLTTSNFKGKYSLVPGATKQAHSTPNLIANDTHKTPEFASTGRLPQPAISEVKPLIPKIICHSAESEAFSAIHPDVSTASNISSRPCNFNTSSVSLQQNHTNVFDSVPQRCVSFGEAIPEATSPSDSPPSRPHSGSWTGVNESEDELGQLAESPLSESLNIGGSVDYGSLADSSITCPTTSQEQYLQDREHQAGKMRRQLKFFFMNPVEKWHARHRFPWKLLLQVFKIIVVTIQLWLFAAQRYLHVAYLWDTRVSFSHMFLLGWESTREVLAYPPSDGPLAVYTRQEFYDYIDFAVVAYTNLSDISIGSYEYHSANDTVMPSHFCCEHYTESFARHLTECIDIPWAAVRAAKVWSALDFFDSRNFTVAFDTLLNCQYFFKVKAVKLRSEPSSLAPDCYNLTTTLVFDNDDRDGQMLVGLNIEATVLSCHSDDDNHTPQPEATTINILTMIMCCLSLLMCCRSLYRAQLLRYSCVTFFHTYYRKTLSKWDELEFCNFWYVLICINDILIIIGTLLKLGLESRMLGDTTAQVLRVNKSEFVKGNQFNHEGYMDTWNICSLFLGVGNLLVWFGCLRYLGFFQTYNVLILTLKKCLPNVLRYSICITMLFAGYCLCGWLILSPYHIKFRSLSTTMECLYSLINGDDMFATFSSTSAKDPVIWWFSRIYLYSFISLFVYVILSLFLAIIMDAYDTIKRYYAEGFPKSPLQKFVEECQEDATSHVFREEGDRTIHDLVNSVCCCCLSRSSAARRDSTAEEREPLIP</sequence>
<evidence type="ECO:0000256" key="8">
    <source>
        <dbReference type="ARBA" id="ARBA00023065"/>
    </source>
</evidence>
<organism evidence="17 18">
    <name type="scientific">Hyalella azteca</name>
    <name type="common">Amphipod</name>
    <dbReference type="NCBI Taxonomy" id="294128"/>
    <lineage>
        <taxon>Eukaryota</taxon>
        <taxon>Metazoa</taxon>
        <taxon>Ecdysozoa</taxon>
        <taxon>Arthropoda</taxon>
        <taxon>Crustacea</taxon>
        <taxon>Multicrustacea</taxon>
        <taxon>Malacostraca</taxon>
        <taxon>Eumalacostraca</taxon>
        <taxon>Peracarida</taxon>
        <taxon>Amphipoda</taxon>
        <taxon>Senticaudata</taxon>
        <taxon>Talitrida</taxon>
        <taxon>Talitroidea</taxon>
        <taxon>Hyalellidae</taxon>
        <taxon>Hyalella</taxon>
    </lineage>
</organism>
<dbReference type="KEGG" id="hazt:108667847"/>
<dbReference type="GO" id="GO:0005886">
    <property type="term" value="C:plasma membrane"/>
    <property type="evidence" value="ECO:0007669"/>
    <property type="project" value="UniProtKB-SubCell"/>
</dbReference>
<dbReference type="OMA" id="VISDCIG"/>
<comment type="subcellular location">
    <subcellularLocation>
        <location evidence="2">Cell membrane</location>
        <topology evidence="2">Multi-pass membrane protein</topology>
    </subcellularLocation>
    <subcellularLocation>
        <location evidence="1">Endosome membrane</location>
        <topology evidence="1">Multi-pass membrane protein</topology>
    </subcellularLocation>
</comment>
<evidence type="ECO:0000256" key="2">
    <source>
        <dbReference type="ARBA" id="ARBA00004651"/>
    </source>
</evidence>
<feature type="region of interest" description="Disordered" evidence="13">
    <location>
        <begin position="139"/>
        <end position="169"/>
    </location>
</feature>
<evidence type="ECO:0000256" key="3">
    <source>
        <dbReference type="ARBA" id="ARBA00022448"/>
    </source>
</evidence>
<evidence type="ECO:0000259" key="16">
    <source>
        <dbReference type="Pfam" id="PF21381"/>
    </source>
</evidence>
<dbReference type="CDD" id="cd21050">
    <property type="entry name" value="ELD_TRPML"/>
    <property type="match status" value="1"/>
</dbReference>
<dbReference type="RefSeq" id="XP_018010428.1">
    <property type="nucleotide sequence ID" value="XM_018154939.2"/>
</dbReference>
<evidence type="ECO:0000256" key="7">
    <source>
        <dbReference type="ARBA" id="ARBA00022989"/>
    </source>
</evidence>
<keyword evidence="6" id="KW-0967">Endosome</keyword>
<feature type="domain" description="Polycystin cation channel PKD1/PKD2" evidence="15">
    <location>
        <begin position="494"/>
        <end position="712"/>
    </location>
</feature>
<keyword evidence="9 14" id="KW-0472">Membrane</keyword>
<evidence type="ECO:0000256" key="14">
    <source>
        <dbReference type="SAM" id="Phobius"/>
    </source>
</evidence>
<keyword evidence="3" id="KW-0813">Transport</keyword>
<keyword evidence="17" id="KW-1185">Reference proteome</keyword>
<keyword evidence="4" id="KW-1003">Cell membrane</keyword>
<dbReference type="Proteomes" id="UP000694843">
    <property type="component" value="Unplaced"/>
</dbReference>
<feature type="transmembrane region" description="Helical" evidence="14">
    <location>
        <begin position="573"/>
        <end position="596"/>
    </location>
</feature>
<evidence type="ECO:0000259" key="15">
    <source>
        <dbReference type="Pfam" id="PF08016"/>
    </source>
</evidence>
<gene>
    <name evidence="18" type="primary">LOC108667847</name>
</gene>
<name>A0A8B7NA20_HYAAZ</name>
<feature type="transmembrane region" description="Helical" evidence="14">
    <location>
        <begin position="616"/>
        <end position="638"/>
    </location>
</feature>
<keyword evidence="11" id="KW-0407">Ion channel</keyword>
<evidence type="ECO:0000256" key="11">
    <source>
        <dbReference type="ARBA" id="ARBA00023303"/>
    </source>
</evidence>
<evidence type="ECO:0000256" key="12">
    <source>
        <dbReference type="ARBA" id="ARBA00036634"/>
    </source>
</evidence>
<feature type="transmembrane region" description="Helical" evidence="14">
    <location>
        <begin position="465"/>
        <end position="485"/>
    </location>
</feature>
<dbReference type="PANTHER" id="PTHR12127:SF7">
    <property type="entry name" value="SD02261P"/>
    <property type="match status" value="1"/>
</dbReference>
<feature type="transmembrane region" description="Helical" evidence="14">
    <location>
        <begin position="517"/>
        <end position="535"/>
    </location>
</feature>
<keyword evidence="7 14" id="KW-1133">Transmembrane helix</keyword>
<accession>A0A8B7NA20</accession>
<protein>
    <submittedName>
        <fullName evidence="18">Mucolipin-3 isoform X1</fullName>
    </submittedName>
</protein>
<reference evidence="18" key="1">
    <citation type="submission" date="2025-08" db="UniProtKB">
        <authorList>
            <consortium name="RefSeq"/>
        </authorList>
    </citation>
    <scope>IDENTIFICATION</scope>
    <source>
        <tissue evidence="18">Whole organism</tissue>
    </source>
</reference>
<dbReference type="InterPro" id="IPR039031">
    <property type="entry name" value="Mucolipin"/>
</dbReference>